<dbReference type="InterPro" id="IPR010666">
    <property type="entry name" value="Znf_GRF"/>
</dbReference>
<evidence type="ECO:0000256" key="5">
    <source>
        <dbReference type="SAM" id="MobiDB-lite"/>
    </source>
</evidence>
<evidence type="ECO:0000256" key="1">
    <source>
        <dbReference type="ARBA" id="ARBA00022723"/>
    </source>
</evidence>
<evidence type="ECO:0000313" key="8">
    <source>
        <dbReference type="EMBL" id="KAK1652831.1"/>
    </source>
</evidence>
<keyword evidence="1" id="KW-0479">Metal-binding</keyword>
<evidence type="ECO:0000256" key="2">
    <source>
        <dbReference type="ARBA" id="ARBA00022771"/>
    </source>
</evidence>
<name>A0AAD8WDT5_LOLMU</name>
<dbReference type="EMBL" id="JAUUTY010000004">
    <property type="protein sequence ID" value="KAK1652831.1"/>
    <property type="molecule type" value="Genomic_DNA"/>
</dbReference>
<evidence type="ECO:0000256" key="3">
    <source>
        <dbReference type="ARBA" id="ARBA00022833"/>
    </source>
</evidence>
<dbReference type="Pfam" id="PF06839">
    <property type="entry name" value="Zn_ribbon_GRF"/>
    <property type="match status" value="1"/>
</dbReference>
<keyword evidence="2 4" id="KW-0863">Zinc-finger</keyword>
<feature type="domain" description="GRF-type" evidence="7">
    <location>
        <begin position="22"/>
        <end position="64"/>
    </location>
</feature>
<dbReference type="PANTHER" id="PTHR33680:SF7">
    <property type="entry name" value="OS02G0474200 PROTEIN"/>
    <property type="match status" value="1"/>
</dbReference>
<dbReference type="AlphaFoldDB" id="A0AAD8WDT5"/>
<dbReference type="PROSITE" id="PS51999">
    <property type="entry name" value="ZF_GRF"/>
    <property type="match status" value="1"/>
</dbReference>
<proteinExistence type="predicted"/>
<reference evidence="8" key="1">
    <citation type="submission" date="2023-07" db="EMBL/GenBank/DDBJ databases">
        <title>A chromosome-level genome assembly of Lolium multiflorum.</title>
        <authorList>
            <person name="Chen Y."/>
            <person name="Copetti D."/>
            <person name="Kolliker R."/>
            <person name="Studer B."/>
        </authorList>
    </citation>
    <scope>NUCLEOTIDE SEQUENCE</scope>
    <source>
        <strain evidence="8">02402/16</strain>
        <tissue evidence="8">Leaf</tissue>
    </source>
</reference>
<organism evidence="8 9">
    <name type="scientific">Lolium multiflorum</name>
    <name type="common">Italian ryegrass</name>
    <name type="synonym">Lolium perenne subsp. multiflorum</name>
    <dbReference type="NCBI Taxonomy" id="4521"/>
    <lineage>
        <taxon>Eukaryota</taxon>
        <taxon>Viridiplantae</taxon>
        <taxon>Streptophyta</taxon>
        <taxon>Embryophyta</taxon>
        <taxon>Tracheophyta</taxon>
        <taxon>Spermatophyta</taxon>
        <taxon>Magnoliopsida</taxon>
        <taxon>Liliopsida</taxon>
        <taxon>Poales</taxon>
        <taxon>Poaceae</taxon>
        <taxon>BOP clade</taxon>
        <taxon>Pooideae</taxon>
        <taxon>Poodae</taxon>
        <taxon>Poeae</taxon>
        <taxon>Poeae Chloroplast Group 2 (Poeae type)</taxon>
        <taxon>Loliodinae</taxon>
        <taxon>Loliinae</taxon>
        <taxon>Lolium</taxon>
    </lineage>
</organism>
<comment type="caution">
    <text evidence="8">The sequence shown here is derived from an EMBL/GenBank/DDBJ whole genome shotgun (WGS) entry which is preliminary data.</text>
</comment>
<evidence type="ECO:0000259" key="7">
    <source>
        <dbReference type="PROSITE" id="PS51999"/>
    </source>
</evidence>
<keyword evidence="6" id="KW-0472">Membrane</keyword>
<evidence type="ECO:0000313" key="9">
    <source>
        <dbReference type="Proteomes" id="UP001231189"/>
    </source>
</evidence>
<accession>A0AAD8WDT5</accession>
<keyword evidence="3" id="KW-0862">Zinc</keyword>
<evidence type="ECO:0000256" key="6">
    <source>
        <dbReference type="SAM" id="Phobius"/>
    </source>
</evidence>
<feature type="compositionally biased region" description="Polar residues" evidence="5">
    <location>
        <begin position="78"/>
        <end position="90"/>
    </location>
</feature>
<keyword evidence="9" id="KW-1185">Reference proteome</keyword>
<dbReference type="Proteomes" id="UP001231189">
    <property type="component" value="Unassembled WGS sequence"/>
</dbReference>
<keyword evidence="6" id="KW-0812">Transmembrane</keyword>
<feature type="region of interest" description="Disordered" evidence="5">
    <location>
        <begin position="78"/>
        <end position="99"/>
    </location>
</feature>
<gene>
    <name evidence="8" type="ORF">QYE76_070636</name>
</gene>
<protein>
    <recommendedName>
        <fullName evidence="7">GRF-type domain-containing protein</fullName>
    </recommendedName>
</protein>
<sequence length="185" mass="19634">MSSSSSSYRSSTTQQILPLVPCPRCGAEIVTKICRRGTRPGVRFYMCTHYSDGVCPFFEWQDTYAANLGHQQQVHPEAQTQACRSATGPSDGQAAQLPPTEARPPVARVLEGHPVQGSPPPDTVEACDQKAHVATPDGPVLQQSAPRMVGSADLAVISLIVSVINLAATVLVLGVVVVMAFSPKQ</sequence>
<dbReference type="PANTHER" id="PTHR33680">
    <property type="entry name" value="OS07G0190500 PROTEIN"/>
    <property type="match status" value="1"/>
</dbReference>
<feature type="transmembrane region" description="Helical" evidence="6">
    <location>
        <begin position="154"/>
        <end position="181"/>
    </location>
</feature>
<dbReference type="GO" id="GO:0008270">
    <property type="term" value="F:zinc ion binding"/>
    <property type="evidence" value="ECO:0007669"/>
    <property type="project" value="UniProtKB-KW"/>
</dbReference>
<evidence type="ECO:0000256" key="4">
    <source>
        <dbReference type="PROSITE-ProRule" id="PRU01343"/>
    </source>
</evidence>
<keyword evidence="6" id="KW-1133">Transmembrane helix</keyword>